<dbReference type="CDD" id="cd11386">
    <property type="entry name" value="MCP_signal"/>
    <property type="match status" value="1"/>
</dbReference>
<evidence type="ECO:0000313" key="10">
    <source>
        <dbReference type="EMBL" id="GIO42996.1"/>
    </source>
</evidence>
<dbReference type="Pfam" id="PF00672">
    <property type="entry name" value="HAMP"/>
    <property type="match status" value="1"/>
</dbReference>
<proteinExistence type="inferred from homology"/>
<evidence type="ECO:0000313" key="11">
    <source>
        <dbReference type="Proteomes" id="UP000678895"/>
    </source>
</evidence>
<dbReference type="GO" id="GO:0007165">
    <property type="term" value="P:signal transduction"/>
    <property type="evidence" value="ECO:0007669"/>
    <property type="project" value="UniProtKB-KW"/>
</dbReference>
<dbReference type="PROSITE" id="PS50885">
    <property type="entry name" value="HAMP"/>
    <property type="match status" value="1"/>
</dbReference>
<dbReference type="Pfam" id="PF00015">
    <property type="entry name" value="MCPsignal"/>
    <property type="match status" value="1"/>
</dbReference>
<dbReference type="GO" id="GO:0005886">
    <property type="term" value="C:plasma membrane"/>
    <property type="evidence" value="ECO:0007669"/>
    <property type="project" value="UniProtKB-SubCell"/>
</dbReference>
<dbReference type="InterPro" id="IPR004089">
    <property type="entry name" value="MCPsignal_dom"/>
</dbReference>
<comment type="similarity">
    <text evidence="5">Belongs to the methyl-accepting chemotaxis (MCP) protein family.</text>
</comment>
<dbReference type="PROSITE" id="PS50111">
    <property type="entry name" value="CHEMOTAXIS_TRANSDUC_2"/>
    <property type="match status" value="1"/>
</dbReference>
<evidence type="ECO:0000256" key="1">
    <source>
        <dbReference type="ARBA" id="ARBA00004236"/>
    </source>
</evidence>
<evidence type="ECO:0000256" key="2">
    <source>
        <dbReference type="ARBA" id="ARBA00022475"/>
    </source>
</evidence>
<keyword evidence="3 7" id="KW-0472">Membrane</keyword>
<name>A0A919Y170_9BACL</name>
<keyword evidence="7" id="KW-1133">Transmembrane helix</keyword>
<dbReference type="SUPFAM" id="SSF58104">
    <property type="entry name" value="Methyl-accepting chemotaxis protein (MCP) signaling domain"/>
    <property type="match status" value="1"/>
</dbReference>
<evidence type="ECO:0000256" key="4">
    <source>
        <dbReference type="ARBA" id="ARBA00023224"/>
    </source>
</evidence>
<dbReference type="InterPro" id="IPR003660">
    <property type="entry name" value="HAMP_dom"/>
</dbReference>
<dbReference type="Proteomes" id="UP000678895">
    <property type="component" value="Unassembled WGS sequence"/>
</dbReference>
<keyword evidence="11" id="KW-1185">Reference proteome</keyword>
<keyword evidence="2" id="KW-1003">Cell membrane</keyword>
<dbReference type="AlphaFoldDB" id="A0A919Y170"/>
<evidence type="ECO:0000256" key="6">
    <source>
        <dbReference type="PROSITE-ProRule" id="PRU00284"/>
    </source>
</evidence>
<evidence type="ECO:0000256" key="3">
    <source>
        <dbReference type="ARBA" id="ARBA00023136"/>
    </source>
</evidence>
<comment type="subcellular location">
    <subcellularLocation>
        <location evidence="1">Cell membrane</location>
    </subcellularLocation>
</comment>
<gene>
    <name evidence="10" type="ORF">J41TS4_27540</name>
</gene>
<dbReference type="GO" id="GO:0006935">
    <property type="term" value="P:chemotaxis"/>
    <property type="evidence" value="ECO:0007669"/>
    <property type="project" value="InterPro"/>
</dbReference>
<organism evidence="10 11">
    <name type="scientific">Paenibacillus apis</name>
    <dbReference type="NCBI Taxonomy" id="1792174"/>
    <lineage>
        <taxon>Bacteria</taxon>
        <taxon>Bacillati</taxon>
        <taxon>Bacillota</taxon>
        <taxon>Bacilli</taxon>
        <taxon>Bacillales</taxon>
        <taxon>Paenibacillaceae</taxon>
        <taxon>Paenibacillus</taxon>
    </lineage>
</organism>
<accession>A0A919Y170</accession>
<dbReference type="SMART" id="SM00283">
    <property type="entry name" value="MA"/>
    <property type="match status" value="1"/>
</dbReference>
<feature type="domain" description="HAMP" evidence="9">
    <location>
        <begin position="206"/>
        <end position="259"/>
    </location>
</feature>
<evidence type="ECO:0000259" key="8">
    <source>
        <dbReference type="PROSITE" id="PS50111"/>
    </source>
</evidence>
<feature type="transmembrane region" description="Helical" evidence="7">
    <location>
        <begin position="7"/>
        <end position="27"/>
    </location>
</feature>
<evidence type="ECO:0000259" key="9">
    <source>
        <dbReference type="PROSITE" id="PS50885"/>
    </source>
</evidence>
<dbReference type="PANTHER" id="PTHR32089:SF112">
    <property type="entry name" value="LYSOZYME-LIKE PROTEIN-RELATED"/>
    <property type="match status" value="1"/>
</dbReference>
<protein>
    <recommendedName>
        <fullName evidence="12">Methyl-accepting chemotaxis protein</fullName>
    </recommendedName>
</protein>
<keyword evidence="7" id="KW-0812">Transmembrane</keyword>
<reference evidence="10" key="1">
    <citation type="submission" date="2021-03" db="EMBL/GenBank/DDBJ databases">
        <title>Antimicrobial resistance genes in bacteria isolated from Japanese honey, and their potential for conferring macrolide and lincosamide resistance in the American foulbrood pathogen Paenibacillus larvae.</title>
        <authorList>
            <person name="Okamoto M."/>
            <person name="Kumagai M."/>
            <person name="Kanamori H."/>
            <person name="Takamatsu D."/>
        </authorList>
    </citation>
    <scope>NUCLEOTIDE SEQUENCE</scope>
    <source>
        <strain evidence="10">J41TS4</strain>
    </source>
</reference>
<feature type="transmembrane region" description="Helical" evidence="7">
    <location>
        <begin position="183"/>
        <end position="205"/>
    </location>
</feature>
<feature type="domain" description="Methyl-accepting transducer" evidence="8">
    <location>
        <begin position="278"/>
        <end position="514"/>
    </location>
</feature>
<dbReference type="InterPro" id="IPR004090">
    <property type="entry name" value="Chemotax_Me-accpt_rcpt"/>
</dbReference>
<comment type="caution">
    <text evidence="10">The sequence shown here is derived from an EMBL/GenBank/DDBJ whole genome shotgun (WGS) entry which is preliminary data.</text>
</comment>
<dbReference type="Gene3D" id="6.10.340.10">
    <property type="match status" value="1"/>
</dbReference>
<dbReference type="PRINTS" id="PR00260">
    <property type="entry name" value="CHEMTRNSDUCR"/>
</dbReference>
<evidence type="ECO:0000256" key="7">
    <source>
        <dbReference type="SAM" id="Phobius"/>
    </source>
</evidence>
<dbReference type="SMART" id="SM00304">
    <property type="entry name" value="HAMP"/>
    <property type="match status" value="1"/>
</dbReference>
<dbReference type="CDD" id="cd06225">
    <property type="entry name" value="HAMP"/>
    <property type="match status" value="1"/>
</dbReference>
<dbReference type="GO" id="GO:0004888">
    <property type="term" value="F:transmembrane signaling receptor activity"/>
    <property type="evidence" value="ECO:0007669"/>
    <property type="project" value="InterPro"/>
</dbReference>
<evidence type="ECO:0008006" key="12">
    <source>
        <dbReference type="Google" id="ProtNLM"/>
    </source>
</evidence>
<keyword evidence="4 6" id="KW-0807">Transducer</keyword>
<evidence type="ECO:0000256" key="5">
    <source>
        <dbReference type="ARBA" id="ARBA00029447"/>
    </source>
</evidence>
<dbReference type="RefSeq" id="WP_301627809.1">
    <property type="nucleotide sequence ID" value="NZ_BORS01000009.1"/>
</dbReference>
<dbReference type="PANTHER" id="PTHR32089">
    <property type="entry name" value="METHYL-ACCEPTING CHEMOTAXIS PROTEIN MCPB"/>
    <property type="match status" value="1"/>
</dbReference>
<dbReference type="Gene3D" id="1.10.287.950">
    <property type="entry name" value="Methyl-accepting chemotaxis protein"/>
    <property type="match status" value="1"/>
</dbReference>
<dbReference type="EMBL" id="BORS01000009">
    <property type="protein sequence ID" value="GIO42996.1"/>
    <property type="molecule type" value="Genomic_DNA"/>
</dbReference>
<sequence length="565" mass="60968">MGFARKITSGIIAVLILVSVLIGFFSYKTAYRQVEESVGIETVGCANITTGLVDPAVIAGLAQGDNSGLAALEERLNWTVDHKSLFKEVFIMSLDGTILAADQNLKSRGYQAGDAFYFNEADREAIQSTKHSVYTKIYSFEGADLLSGYGPIYQDHDHTKEIVGLMVINFDASIIQERTWEIIALPFAIGGGVFLLAIIVTYIFIHRMVRPLEKLSLSVNRVAEGDLSLNEPPLASKDEIGKLSRDFAHMTSNLRQLISEVNETSMQVAASSEQLSASAEETGQAGEQTVHIIQDLADGAETQLQSLEKSSSALQGMSNFIERIVSKVDSVSNEANVSALASKEGATSMQLGVTQMNKIDHKITTLASSIDKLSGHSKEIQSIVDVITGIAAETNLLALNAAIEAARAGEEGKGFAVVANSVRKLAERSASSSYQVSELINLIIQQMEATTETMSEATREVKLGTDLVDKAGSSFEVIYQSNQSSATAVEEVRQTVHQLSQNAQLLVQSMEQLVHFANATVDGTQTISAASQEQLAAMQEVDTSANFLSGLSEKLHTLIERFKLS</sequence>